<keyword evidence="5" id="KW-0812">Transmembrane</keyword>
<dbReference type="InterPro" id="IPR023614">
    <property type="entry name" value="Porin_dom_sf"/>
</dbReference>
<gene>
    <name evidence="13" type="ORF">SR858_12635</name>
</gene>
<keyword evidence="10" id="KW-0998">Cell outer membrane</keyword>
<keyword evidence="14" id="KW-1185">Reference proteome</keyword>
<evidence type="ECO:0000256" key="6">
    <source>
        <dbReference type="ARBA" id="ARBA00022729"/>
    </source>
</evidence>
<name>A0ABZ0Y512_9BURK</name>
<dbReference type="PANTHER" id="PTHR34501:SF9">
    <property type="entry name" value="MAJOR OUTER MEMBRANE PROTEIN P.IA"/>
    <property type="match status" value="1"/>
</dbReference>
<evidence type="ECO:0000256" key="7">
    <source>
        <dbReference type="ARBA" id="ARBA00023065"/>
    </source>
</evidence>
<evidence type="ECO:0000256" key="8">
    <source>
        <dbReference type="ARBA" id="ARBA00023114"/>
    </source>
</evidence>
<keyword evidence="3" id="KW-0813">Transport</keyword>
<dbReference type="SUPFAM" id="SSF56935">
    <property type="entry name" value="Porins"/>
    <property type="match status" value="1"/>
</dbReference>
<evidence type="ECO:0000256" key="2">
    <source>
        <dbReference type="ARBA" id="ARBA00011233"/>
    </source>
</evidence>
<dbReference type="InterPro" id="IPR002299">
    <property type="entry name" value="Porin_Neis"/>
</dbReference>
<keyword evidence="8" id="KW-0626">Porin</keyword>
<feature type="signal peptide" evidence="11">
    <location>
        <begin position="1"/>
        <end position="23"/>
    </location>
</feature>
<dbReference type="Pfam" id="PF13609">
    <property type="entry name" value="Porin_4"/>
    <property type="match status" value="1"/>
</dbReference>
<protein>
    <submittedName>
        <fullName evidence="13">Porin</fullName>
    </submittedName>
</protein>
<dbReference type="RefSeq" id="WP_019921153.1">
    <property type="nucleotide sequence ID" value="NZ_CP140152.1"/>
</dbReference>
<dbReference type="InterPro" id="IPR050298">
    <property type="entry name" value="Gram-neg_bact_OMP"/>
</dbReference>
<evidence type="ECO:0000256" key="5">
    <source>
        <dbReference type="ARBA" id="ARBA00022692"/>
    </source>
</evidence>
<organism evidence="13 14">
    <name type="scientific">Duganella zoogloeoides</name>
    <dbReference type="NCBI Taxonomy" id="75659"/>
    <lineage>
        <taxon>Bacteria</taxon>
        <taxon>Pseudomonadati</taxon>
        <taxon>Pseudomonadota</taxon>
        <taxon>Betaproteobacteria</taxon>
        <taxon>Burkholderiales</taxon>
        <taxon>Oxalobacteraceae</taxon>
        <taxon>Telluria group</taxon>
        <taxon>Duganella</taxon>
    </lineage>
</organism>
<evidence type="ECO:0000313" key="14">
    <source>
        <dbReference type="Proteomes" id="UP001326110"/>
    </source>
</evidence>
<feature type="chain" id="PRO_5046095376" evidence="11">
    <location>
        <begin position="24"/>
        <end position="355"/>
    </location>
</feature>
<comment type="subunit">
    <text evidence="2">Homotrimer.</text>
</comment>
<dbReference type="CDD" id="cd00342">
    <property type="entry name" value="gram_neg_porins"/>
    <property type="match status" value="1"/>
</dbReference>
<sequence length="355" mass="37251">MHKTTVIAGAVLAAVSAVTPAAAQSNVTLYGLLDTGVENLTHAGPGGSATRVSSGGMNNSRFGFRGTEDLGGGLKAVFNLEGGLLTDIGGSDGGGLFRRQANVGLEGSFGRVVLGRSFTTVYDFIVPFDPMAYAPYYSWASSGSASNVNSYGMITSADNIVKYSLETGPLKFGATYAFGEQSTGTADGARMQVAATYTAGMFSVIGSAEQGNSNNVAATNRHDTSNIYHLGGMVTAGDFKVQLVGRSYKNESNNRALPDVRANTYWAGLTYKAGPALTLVGAIYYTDVRNVAARTDADPKMYVTRARYALSKRTDVYVTAAYAKAKNGKLISLSRADAGFADSQRGLMAGVQHRF</sequence>
<comment type="subcellular location">
    <subcellularLocation>
        <location evidence="1">Cell outer membrane</location>
        <topology evidence="1">Multi-pass membrane protein</topology>
    </subcellularLocation>
</comment>
<accession>A0ABZ0Y512</accession>
<evidence type="ECO:0000256" key="3">
    <source>
        <dbReference type="ARBA" id="ARBA00022448"/>
    </source>
</evidence>
<dbReference type="PRINTS" id="PR00184">
    <property type="entry name" value="NEISSPPORIN"/>
</dbReference>
<dbReference type="EMBL" id="CP140152">
    <property type="protein sequence ID" value="WQH07138.1"/>
    <property type="molecule type" value="Genomic_DNA"/>
</dbReference>
<keyword evidence="9" id="KW-0472">Membrane</keyword>
<dbReference type="Gene3D" id="2.40.160.10">
    <property type="entry name" value="Porin"/>
    <property type="match status" value="1"/>
</dbReference>
<evidence type="ECO:0000256" key="10">
    <source>
        <dbReference type="ARBA" id="ARBA00023237"/>
    </source>
</evidence>
<feature type="domain" description="Porin" evidence="12">
    <location>
        <begin position="10"/>
        <end position="327"/>
    </location>
</feature>
<proteinExistence type="predicted"/>
<evidence type="ECO:0000256" key="4">
    <source>
        <dbReference type="ARBA" id="ARBA00022452"/>
    </source>
</evidence>
<dbReference type="InterPro" id="IPR033900">
    <property type="entry name" value="Gram_neg_porin_domain"/>
</dbReference>
<evidence type="ECO:0000313" key="13">
    <source>
        <dbReference type="EMBL" id="WQH07138.1"/>
    </source>
</evidence>
<evidence type="ECO:0000256" key="11">
    <source>
        <dbReference type="SAM" id="SignalP"/>
    </source>
</evidence>
<keyword evidence="7" id="KW-0406">Ion transport</keyword>
<evidence type="ECO:0000259" key="12">
    <source>
        <dbReference type="Pfam" id="PF13609"/>
    </source>
</evidence>
<dbReference type="PANTHER" id="PTHR34501">
    <property type="entry name" value="PROTEIN YDDL-RELATED"/>
    <property type="match status" value="1"/>
</dbReference>
<dbReference type="Proteomes" id="UP001326110">
    <property type="component" value="Chromosome"/>
</dbReference>
<reference evidence="13 14" key="1">
    <citation type="submission" date="2023-11" db="EMBL/GenBank/DDBJ databases">
        <title>MicrobeMod: A computational toolkit for identifying prokaryotic methylation and restriction-modification with nanopore sequencing.</title>
        <authorList>
            <person name="Crits-Christoph A."/>
            <person name="Kang S.C."/>
            <person name="Lee H."/>
            <person name="Ostrov N."/>
        </authorList>
    </citation>
    <scope>NUCLEOTIDE SEQUENCE [LARGE SCALE GENOMIC DNA]</scope>
    <source>
        <strain evidence="13 14">ATCC 25935</strain>
    </source>
</reference>
<evidence type="ECO:0000256" key="9">
    <source>
        <dbReference type="ARBA" id="ARBA00023136"/>
    </source>
</evidence>
<evidence type="ECO:0000256" key="1">
    <source>
        <dbReference type="ARBA" id="ARBA00004571"/>
    </source>
</evidence>
<dbReference type="GeneID" id="43162935"/>
<keyword evidence="4" id="KW-1134">Transmembrane beta strand</keyword>
<keyword evidence="6 11" id="KW-0732">Signal</keyword>